<evidence type="ECO:0000259" key="9">
    <source>
        <dbReference type="Pfam" id="PF13231"/>
    </source>
</evidence>
<feature type="domain" description="Glycosyltransferase RgtA/B/C/D-like" evidence="9">
    <location>
        <begin position="63"/>
        <end position="223"/>
    </location>
</feature>
<evidence type="ECO:0000256" key="5">
    <source>
        <dbReference type="ARBA" id="ARBA00022692"/>
    </source>
</evidence>
<dbReference type="AlphaFoldDB" id="A0A4U1BUG6"/>
<keyword evidence="6 8" id="KW-1133">Transmembrane helix</keyword>
<dbReference type="Proteomes" id="UP000308181">
    <property type="component" value="Unassembled WGS sequence"/>
</dbReference>
<dbReference type="PANTHER" id="PTHR33908">
    <property type="entry name" value="MANNOSYLTRANSFERASE YKCB-RELATED"/>
    <property type="match status" value="1"/>
</dbReference>
<keyword evidence="11" id="KW-1185">Reference proteome</keyword>
<keyword evidence="5 8" id="KW-0812">Transmembrane</keyword>
<dbReference type="OrthoDB" id="9178203at2"/>
<dbReference type="GO" id="GO:0016763">
    <property type="term" value="F:pentosyltransferase activity"/>
    <property type="evidence" value="ECO:0007669"/>
    <property type="project" value="TreeGrafter"/>
</dbReference>
<keyword evidence="7 8" id="KW-0472">Membrane</keyword>
<protein>
    <submittedName>
        <fullName evidence="10">Glycosyltransferase family 39 protein</fullName>
    </submittedName>
</protein>
<feature type="transmembrane region" description="Helical" evidence="8">
    <location>
        <begin position="394"/>
        <end position="412"/>
    </location>
</feature>
<evidence type="ECO:0000256" key="8">
    <source>
        <dbReference type="SAM" id="Phobius"/>
    </source>
</evidence>
<dbReference type="EMBL" id="SWBP01000005">
    <property type="protein sequence ID" value="TKB96288.1"/>
    <property type="molecule type" value="Genomic_DNA"/>
</dbReference>
<evidence type="ECO:0000256" key="4">
    <source>
        <dbReference type="ARBA" id="ARBA00022679"/>
    </source>
</evidence>
<comment type="subcellular location">
    <subcellularLocation>
        <location evidence="1">Cell membrane</location>
        <topology evidence="1">Multi-pass membrane protein</topology>
    </subcellularLocation>
</comment>
<dbReference type="GO" id="GO:0009103">
    <property type="term" value="P:lipopolysaccharide biosynthetic process"/>
    <property type="evidence" value="ECO:0007669"/>
    <property type="project" value="TreeGrafter"/>
</dbReference>
<feature type="transmembrane region" description="Helical" evidence="8">
    <location>
        <begin position="12"/>
        <end position="31"/>
    </location>
</feature>
<keyword evidence="2" id="KW-1003">Cell membrane</keyword>
<accession>A0A4U1BUG6</accession>
<feature type="transmembrane region" description="Helical" evidence="8">
    <location>
        <begin position="163"/>
        <end position="195"/>
    </location>
</feature>
<dbReference type="GO" id="GO:0010041">
    <property type="term" value="P:response to iron(III) ion"/>
    <property type="evidence" value="ECO:0007669"/>
    <property type="project" value="TreeGrafter"/>
</dbReference>
<feature type="transmembrane region" description="Helical" evidence="8">
    <location>
        <begin position="334"/>
        <end position="353"/>
    </location>
</feature>
<feature type="transmembrane region" description="Helical" evidence="8">
    <location>
        <begin position="365"/>
        <end position="388"/>
    </location>
</feature>
<name>A0A4U1BUG6_9SPHI</name>
<dbReference type="InterPro" id="IPR050297">
    <property type="entry name" value="LipidA_mod_glycosyltrf_83"/>
</dbReference>
<feature type="transmembrane region" description="Helical" evidence="8">
    <location>
        <begin position="114"/>
        <end position="131"/>
    </location>
</feature>
<feature type="transmembrane region" description="Helical" evidence="8">
    <location>
        <begin position="310"/>
        <end position="328"/>
    </location>
</feature>
<feature type="transmembrane region" description="Helical" evidence="8">
    <location>
        <begin position="207"/>
        <end position="226"/>
    </location>
</feature>
<dbReference type="GO" id="GO:0005886">
    <property type="term" value="C:plasma membrane"/>
    <property type="evidence" value="ECO:0007669"/>
    <property type="project" value="UniProtKB-SubCell"/>
</dbReference>
<comment type="caution">
    <text evidence="10">The sequence shown here is derived from an EMBL/GenBank/DDBJ whole genome shotgun (WGS) entry which is preliminary data.</text>
</comment>
<organism evidence="10 11">
    <name type="scientific">Pedobacter cryophilus</name>
    <dbReference type="NCBI Taxonomy" id="2571271"/>
    <lineage>
        <taxon>Bacteria</taxon>
        <taxon>Pseudomonadati</taxon>
        <taxon>Bacteroidota</taxon>
        <taxon>Sphingobacteriia</taxon>
        <taxon>Sphingobacteriales</taxon>
        <taxon>Sphingobacteriaceae</taxon>
        <taxon>Pedobacter</taxon>
    </lineage>
</organism>
<dbReference type="PANTHER" id="PTHR33908:SF3">
    <property type="entry name" value="UNDECAPRENYL PHOSPHATE-ALPHA-4-AMINO-4-DEOXY-L-ARABINOSE ARABINOSYL TRANSFERASE"/>
    <property type="match status" value="1"/>
</dbReference>
<evidence type="ECO:0000313" key="11">
    <source>
        <dbReference type="Proteomes" id="UP000308181"/>
    </source>
</evidence>
<gene>
    <name evidence="10" type="ORF">FA046_13965</name>
</gene>
<evidence type="ECO:0000256" key="2">
    <source>
        <dbReference type="ARBA" id="ARBA00022475"/>
    </source>
</evidence>
<evidence type="ECO:0000256" key="3">
    <source>
        <dbReference type="ARBA" id="ARBA00022676"/>
    </source>
</evidence>
<evidence type="ECO:0000256" key="7">
    <source>
        <dbReference type="ARBA" id="ARBA00023136"/>
    </source>
</evidence>
<dbReference type="InterPro" id="IPR038731">
    <property type="entry name" value="RgtA/B/C-like"/>
</dbReference>
<evidence type="ECO:0000256" key="1">
    <source>
        <dbReference type="ARBA" id="ARBA00004651"/>
    </source>
</evidence>
<feature type="transmembrane region" description="Helical" evidence="8">
    <location>
        <begin position="270"/>
        <end position="289"/>
    </location>
</feature>
<dbReference type="RefSeq" id="WP_136827155.1">
    <property type="nucleotide sequence ID" value="NZ_SWBP01000005.1"/>
</dbReference>
<keyword evidence="3" id="KW-0328">Glycosyltransferase</keyword>
<evidence type="ECO:0000313" key="10">
    <source>
        <dbReference type="EMBL" id="TKB96288.1"/>
    </source>
</evidence>
<reference evidence="10 11" key="1">
    <citation type="submission" date="2019-04" db="EMBL/GenBank/DDBJ databases">
        <title>Pedobacter sp. AR-3-17 sp. nov., isolated from Arctic soil.</title>
        <authorList>
            <person name="Dahal R.H."/>
            <person name="Kim D.-U."/>
        </authorList>
    </citation>
    <scope>NUCLEOTIDE SEQUENCE [LARGE SCALE GENOMIC DNA]</scope>
    <source>
        <strain evidence="10 11">AR-3-17</strain>
    </source>
</reference>
<evidence type="ECO:0000256" key="6">
    <source>
        <dbReference type="ARBA" id="ARBA00022989"/>
    </source>
</evidence>
<sequence length="555" mass="64784">MEQDNLKRIPYFLLFCALLVVYILGLLAPMIDEDCTHHANIALHMYLHHEYINLIDNGNDYLDKPHLHFWLASISYHLFGVNNIAYRLPSVLITFLGIYSTYRLGRLFYTKQVGLLAALILASVQAFILANMDVRMDAILTASIIFAIWQLAEAVSLNKWYNYLLGALGLAMGFSTKGMVGFMMPGIAIFCLLLYKREWKAFFNPKWLLMMLYYIIFISPVLYAYYVQYDLHPEKIIRGMNNISGVKFILWSQNFERMAGTNWGKAKVDYFFFLHTLLWAFLPWCLLTYHAIFDRIIFFIKTKFRYQNGIEFLTLGTTLLILIIISTSKYKLPHYLNILFPVFAILTAAQFYFNTIENRLKTFKVYLGLQYFVMGVCLLLSGILTFWVFPIQSFWIAAIAFFFLMILIWVIIKERGIIRKTVIISVLTSVLVNVLMNGNFYPQLSQYDAGTTLAAEVKKQEIIVQDIYKYKENHYTFDFYTKHLTQPITFAEMENQSTTLWVLTNEEGYQEMKKTLPVTDVISKNEFGITRLKGEFLNPNSRNKVLRKSYLVRIN</sequence>
<proteinExistence type="predicted"/>
<keyword evidence="4 10" id="KW-0808">Transferase</keyword>
<dbReference type="Pfam" id="PF13231">
    <property type="entry name" value="PMT_2"/>
    <property type="match status" value="1"/>
</dbReference>